<dbReference type="GO" id="GO:0006952">
    <property type="term" value="P:defense response"/>
    <property type="evidence" value="ECO:0007669"/>
    <property type="project" value="UniProtKB-KW"/>
</dbReference>
<dbReference type="EMBL" id="JAMSHJ010000005">
    <property type="protein sequence ID" value="KAI5409261.1"/>
    <property type="molecule type" value="Genomic_DNA"/>
</dbReference>
<dbReference type="InterPro" id="IPR042197">
    <property type="entry name" value="Apaf_helical"/>
</dbReference>
<comment type="caution">
    <text evidence="7">The sequence shown here is derived from an EMBL/GenBank/DDBJ whole genome shotgun (WGS) entry which is preliminary data.</text>
</comment>
<dbReference type="PANTHER" id="PTHR33463">
    <property type="entry name" value="NB-ARC DOMAIN-CONTAINING PROTEIN-RELATED"/>
    <property type="match status" value="1"/>
</dbReference>
<dbReference type="InterPro" id="IPR002182">
    <property type="entry name" value="NB-ARC"/>
</dbReference>
<dbReference type="Gene3D" id="1.10.10.10">
    <property type="entry name" value="Winged helix-like DNA-binding domain superfamily/Winged helix DNA-binding domain"/>
    <property type="match status" value="1"/>
</dbReference>
<keyword evidence="5" id="KW-0067">ATP-binding</keyword>
<keyword evidence="3" id="KW-0547">Nucleotide-binding</keyword>
<dbReference type="InterPro" id="IPR027417">
    <property type="entry name" value="P-loop_NTPase"/>
</dbReference>
<keyword evidence="2" id="KW-0677">Repeat</keyword>
<reference evidence="7 8" key="1">
    <citation type="journal article" date="2022" name="Nat. Genet.">
        <title>Improved pea reference genome and pan-genome highlight genomic features and evolutionary characteristics.</title>
        <authorList>
            <person name="Yang T."/>
            <person name="Liu R."/>
            <person name="Luo Y."/>
            <person name="Hu S."/>
            <person name="Wang D."/>
            <person name="Wang C."/>
            <person name="Pandey M.K."/>
            <person name="Ge S."/>
            <person name="Xu Q."/>
            <person name="Li N."/>
            <person name="Li G."/>
            <person name="Huang Y."/>
            <person name="Saxena R.K."/>
            <person name="Ji Y."/>
            <person name="Li M."/>
            <person name="Yan X."/>
            <person name="He Y."/>
            <person name="Liu Y."/>
            <person name="Wang X."/>
            <person name="Xiang C."/>
            <person name="Varshney R.K."/>
            <person name="Ding H."/>
            <person name="Gao S."/>
            <person name="Zong X."/>
        </authorList>
    </citation>
    <scope>NUCLEOTIDE SEQUENCE [LARGE SCALE GENOMIC DNA]</scope>
    <source>
        <strain evidence="7 8">cv. Zhongwan 6</strain>
    </source>
</reference>
<dbReference type="AlphaFoldDB" id="A0A9D4WZ85"/>
<dbReference type="PANTHER" id="PTHR33463:SF183">
    <property type="entry name" value="NB-ARC DOMAIN DISEASE RESISTANCE PROTEIN"/>
    <property type="match status" value="1"/>
</dbReference>
<organism evidence="7 8">
    <name type="scientific">Pisum sativum</name>
    <name type="common">Garden pea</name>
    <name type="synonym">Lathyrus oleraceus</name>
    <dbReference type="NCBI Taxonomy" id="3888"/>
    <lineage>
        <taxon>Eukaryota</taxon>
        <taxon>Viridiplantae</taxon>
        <taxon>Streptophyta</taxon>
        <taxon>Embryophyta</taxon>
        <taxon>Tracheophyta</taxon>
        <taxon>Spermatophyta</taxon>
        <taxon>Magnoliopsida</taxon>
        <taxon>eudicotyledons</taxon>
        <taxon>Gunneridae</taxon>
        <taxon>Pentapetalae</taxon>
        <taxon>rosids</taxon>
        <taxon>fabids</taxon>
        <taxon>Fabales</taxon>
        <taxon>Fabaceae</taxon>
        <taxon>Papilionoideae</taxon>
        <taxon>50 kb inversion clade</taxon>
        <taxon>NPAAA clade</taxon>
        <taxon>Hologalegina</taxon>
        <taxon>IRL clade</taxon>
        <taxon>Fabeae</taxon>
        <taxon>Lathyrus</taxon>
    </lineage>
</organism>
<dbReference type="Gramene" id="Psat05G0489600-T1">
    <property type="protein sequence ID" value="KAI5409261.1"/>
    <property type="gene ID" value="KIW84_054896"/>
</dbReference>
<evidence type="ECO:0000313" key="8">
    <source>
        <dbReference type="Proteomes" id="UP001058974"/>
    </source>
</evidence>
<feature type="domain" description="NB-ARC" evidence="6">
    <location>
        <begin position="11"/>
        <end position="54"/>
    </location>
</feature>
<dbReference type="Proteomes" id="UP001058974">
    <property type="component" value="Chromosome 5"/>
</dbReference>
<dbReference type="SUPFAM" id="SSF52540">
    <property type="entry name" value="P-loop containing nucleoside triphosphate hydrolases"/>
    <property type="match status" value="1"/>
</dbReference>
<evidence type="ECO:0000256" key="5">
    <source>
        <dbReference type="ARBA" id="ARBA00022840"/>
    </source>
</evidence>
<evidence type="ECO:0000256" key="2">
    <source>
        <dbReference type="ARBA" id="ARBA00022737"/>
    </source>
</evidence>
<dbReference type="GO" id="GO:0005524">
    <property type="term" value="F:ATP binding"/>
    <property type="evidence" value="ECO:0007669"/>
    <property type="project" value="UniProtKB-KW"/>
</dbReference>
<name>A0A9D4WZ85_PEA</name>
<dbReference type="Gene3D" id="1.10.8.430">
    <property type="entry name" value="Helical domain of apoptotic protease-activating factors"/>
    <property type="match status" value="1"/>
</dbReference>
<proteinExistence type="predicted"/>
<accession>A0A9D4WZ85</accession>
<evidence type="ECO:0000256" key="4">
    <source>
        <dbReference type="ARBA" id="ARBA00022821"/>
    </source>
</evidence>
<sequence>MNIGIRLDSVNDQTLKILITTNNERICTSMECQKITHLELLFEDESWIFFQKFARVDDVHSKNLPQEICNECERLPLTIKIVESSLKGRPESEWCRALKKLRDSKASNDEGGVTSTFSCLKLCFGYLLRPETKQLFLMCSLFPEDYHIPIEDLLRYAVGLSVEERISLPSRRSLFEVNISQLLDSGLLMRGSVKMHDVVHDAALWIANRSDKGKMLINVDKPLSIVAEDNKIRDCFAVSSWWYNESPSFCQLHAPNLKMLLLNISAYGSLNSLDLSHLTFEGIQGLEVFSLTINYKTAPLSLPPSIQSLTNVPALCLNGLEFADISFIESLIRLEVLDLRRSTKFLLK</sequence>
<evidence type="ECO:0000313" key="7">
    <source>
        <dbReference type="EMBL" id="KAI5409261.1"/>
    </source>
</evidence>
<evidence type="ECO:0000256" key="1">
    <source>
        <dbReference type="ARBA" id="ARBA00022614"/>
    </source>
</evidence>
<dbReference type="SUPFAM" id="SSF52058">
    <property type="entry name" value="L domain-like"/>
    <property type="match status" value="1"/>
</dbReference>
<dbReference type="InterPro" id="IPR036388">
    <property type="entry name" value="WH-like_DNA-bd_sf"/>
</dbReference>
<gene>
    <name evidence="7" type="ORF">KIW84_054896</name>
</gene>
<evidence type="ECO:0000259" key="6">
    <source>
        <dbReference type="Pfam" id="PF00931"/>
    </source>
</evidence>
<keyword evidence="8" id="KW-1185">Reference proteome</keyword>
<dbReference type="Pfam" id="PF00931">
    <property type="entry name" value="NB-ARC"/>
    <property type="match status" value="1"/>
</dbReference>
<protein>
    <recommendedName>
        <fullName evidence="6">NB-ARC domain-containing protein</fullName>
    </recommendedName>
</protein>
<keyword evidence="4" id="KW-0611">Plant defense</keyword>
<keyword evidence="1" id="KW-0433">Leucine-rich repeat</keyword>
<dbReference type="GO" id="GO:0043531">
    <property type="term" value="F:ADP binding"/>
    <property type="evidence" value="ECO:0007669"/>
    <property type="project" value="InterPro"/>
</dbReference>
<evidence type="ECO:0000256" key="3">
    <source>
        <dbReference type="ARBA" id="ARBA00022741"/>
    </source>
</evidence>
<dbReference type="InterPro" id="IPR050905">
    <property type="entry name" value="Plant_NBS-LRR"/>
</dbReference>